<dbReference type="Proteomes" id="UP000233293">
    <property type="component" value="Unassembled WGS sequence"/>
</dbReference>
<dbReference type="AlphaFoldDB" id="A0A2N3PRS7"/>
<reference evidence="2" key="1">
    <citation type="submission" date="2017-12" db="EMBL/GenBank/DDBJ databases">
        <title>Draft genome sequence of Telmatospirillum siberiense 26-4b1T, an acidotolerant peatland alphaproteobacterium potentially involved in sulfur cycling.</title>
        <authorList>
            <person name="Hausmann B."/>
            <person name="Pjevac P."/>
            <person name="Schreck K."/>
            <person name="Herbold C.W."/>
            <person name="Daims H."/>
            <person name="Wagner M."/>
            <person name="Pester M."/>
            <person name="Loy A."/>
        </authorList>
    </citation>
    <scope>NUCLEOTIDE SEQUENCE [LARGE SCALE GENOMIC DNA]</scope>
    <source>
        <strain evidence="2">26-4b1</strain>
    </source>
</reference>
<gene>
    <name evidence="1" type="ORF">CWS72_17880</name>
</gene>
<dbReference type="EMBL" id="PIUM01000023">
    <property type="protein sequence ID" value="PKU23103.1"/>
    <property type="molecule type" value="Genomic_DNA"/>
</dbReference>
<protein>
    <recommendedName>
        <fullName evidence="3">Lipoprotein</fullName>
    </recommendedName>
</protein>
<evidence type="ECO:0000313" key="1">
    <source>
        <dbReference type="EMBL" id="PKU23103.1"/>
    </source>
</evidence>
<evidence type="ECO:0008006" key="3">
    <source>
        <dbReference type="Google" id="ProtNLM"/>
    </source>
</evidence>
<keyword evidence="2" id="KW-1185">Reference proteome</keyword>
<evidence type="ECO:0000313" key="2">
    <source>
        <dbReference type="Proteomes" id="UP000233293"/>
    </source>
</evidence>
<accession>A0A2N3PRS7</accession>
<sequence>MNKEDAMLFPHPRTITGHLANGACALAIGCFFAFVGLNAASGCGQPGGACIHVHDLVGSPASPTVQQLALAGR</sequence>
<organism evidence="1 2">
    <name type="scientific">Telmatospirillum siberiense</name>
    <dbReference type="NCBI Taxonomy" id="382514"/>
    <lineage>
        <taxon>Bacteria</taxon>
        <taxon>Pseudomonadati</taxon>
        <taxon>Pseudomonadota</taxon>
        <taxon>Alphaproteobacteria</taxon>
        <taxon>Rhodospirillales</taxon>
        <taxon>Rhodospirillaceae</taxon>
        <taxon>Telmatospirillum</taxon>
    </lineage>
</organism>
<proteinExistence type="predicted"/>
<name>A0A2N3PRS7_9PROT</name>
<comment type="caution">
    <text evidence="1">The sequence shown here is derived from an EMBL/GenBank/DDBJ whole genome shotgun (WGS) entry which is preliminary data.</text>
</comment>
<dbReference type="PROSITE" id="PS51257">
    <property type="entry name" value="PROKAR_LIPOPROTEIN"/>
    <property type="match status" value="1"/>
</dbReference>